<keyword evidence="2" id="KW-0472">Membrane</keyword>
<feature type="chain" id="PRO_5019349903" description="Autophagy-related protein 27" evidence="3">
    <location>
        <begin position="23"/>
        <end position="429"/>
    </location>
</feature>
<feature type="transmembrane region" description="Helical" evidence="2">
    <location>
        <begin position="272"/>
        <end position="291"/>
    </location>
</feature>
<organism evidence="4 5">
    <name type="scientific">Psilocybe cyanescens</name>
    <dbReference type="NCBI Taxonomy" id="93625"/>
    <lineage>
        <taxon>Eukaryota</taxon>
        <taxon>Fungi</taxon>
        <taxon>Dikarya</taxon>
        <taxon>Basidiomycota</taxon>
        <taxon>Agaricomycotina</taxon>
        <taxon>Agaricomycetes</taxon>
        <taxon>Agaricomycetidae</taxon>
        <taxon>Agaricales</taxon>
        <taxon>Agaricineae</taxon>
        <taxon>Strophariaceae</taxon>
        <taxon>Psilocybe</taxon>
    </lineage>
</organism>
<reference evidence="4 5" key="1">
    <citation type="journal article" date="2018" name="Evol. Lett.">
        <title>Horizontal gene cluster transfer increased hallucinogenic mushroom diversity.</title>
        <authorList>
            <person name="Reynolds H.T."/>
            <person name="Vijayakumar V."/>
            <person name="Gluck-Thaler E."/>
            <person name="Korotkin H.B."/>
            <person name="Matheny P.B."/>
            <person name="Slot J.C."/>
        </authorList>
    </citation>
    <scope>NUCLEOTIDE SEQUENCE [LARGE SCALE GENOMIC DNA]</scope>
    <source>
        <strain evidence="4 5">2631</strain>
    </source>
</reference>
<comment type="caution">
    <text evidence="4">The sequence shown here is derived from an EMBL/GenBank/DDBJ whole genome shotgun (WGS) entry which is preliminary data.</text>
</comment>
<dbReference type="EMBL" id="NHYD01001696">
    <property type="protein sequence ID" value="PPQ90150.1"/>
    <property type="molecule type" value="Genomic_DNA"/>
</dbReference>
<sequence>MSRSQFFTYFLLGSLLTACGRADRIVTHIIKDNDLRHNCAFELNGHGYNLCPLAEERVVVEGSGVAKSYDEDKGEGSSSEGRFYEVTLGGLDAYSFSTRVTSGLEGSGCGEDTWMRGDVEDTDRWDIIAGNIKSTRKTPRASSIARKARRSRKSSALKTTISLNIQKENNDADHLPLHLSLYGGMLEKQRQSAEIVFICSDEETLKYVREDKGVHFFSWTTSHGCPTKLTSTTHPDIVAANEPNSGSEEPAPGDKQGDDDLMPLDNSRARRWIAIIVVVLVSGLVFGCILLSSSRARSLATENLKGATYTILPLLSQAFTKLRPIGNSIHRTTKSIVRVGSRFRQGDSKLVRWAQEDMSLLDSEDVMVNGSGAMGREDDWNVNGMEEYIPLTNNPQHGRRVVRSYGATPDVETFAERGAMSGLAKYFHR</sequence>
<dbReference type="InParanoid" id="A0A409XHD5"/>
<keyword evidence="2" id="KW-1133">Transmembrane helix</keyword>
<evidence type="ECO:0000256" key="1">
    <source>
        <dbReference type="SAM" id="MobiDB-lite"/>
    </source>
</evidence>
<evidence type="ECO:0000256" key="2">
    <source>
        <dbReference type="SAM" id="Phobius"/>
    </source>
</evidence>
<accession>A0A409XHD5</accession>
<keyword evidence="3" id="KW-0732">Signal</keyword>
<dbReference type="OrthoDB" id="29460at2759"/>
<proteinExistence type="predicted"/>
<keyword evidence="2" id="KW-0812">Transmembrane</keyword>
<evidence type="ECO:0000313" key="5">
    <source>
        <dbReference type="Proteomes" id="UP000283269"/>
    </source>
</evidence>
<evidence type="ECO:0000256" key="3">
    <source>
        <dbReference type="SAM" id="SignalP"/>
    </source>
</evidence>
<dbReference type="InterPro" id="IPR009011">
    <property type="entry name" value="Man6P_isomerase_rcpt-bd_dom_sf"/>
</dbReference>
<feature type="signal peptide" evidence="3">
    <location>
        <begin position="1"/>
        <end position="22"/>
    </location>
</feature>
<evidence type="ECO:0008006" key="6">
    <source>
        <dbReference type="Google" id="ProtNLM"/>
    </source>
</evidence>
<protein>
    <recommendedName>
        <fullName evidence="6">Autophagy-related protein 27</fullName>
    </recommendedName>
</protein>
<gene>
    <name evidence="4" type="ORF">CVT25_012461</name>
</gene>
<dbReference type="Gene3D" id="2.70.130.10">
    <property type="entry name" value="Mannose-6-phosphate receptor binding domain"/>
    <property type="match status" value="1"/>
</dbReference>
<keyword evidence="5" id="KW-1185">Reference proteome</keyword>
<dbReference type="AlphaFoldDB" id="A0A409XHD5"/>
<name>A0A409XHD5_PSICY</name>
<feature type="region of interest" description="Disordered" evidence="1">
    <location>
        <begin position="230"/>
        <end position="262"/>
    </location>
</feature>
<dbReference type="Proteomes" id="UP000283269">
    <property type="component" value="Unassembled WGS sequence"/>
</dbReference>
<dbReference type="PROSITE" id="PS51257">
    <property type="entry name" value="PROKAR_LIPOPROTEIN"/>
    <property type="match status" value="1"/>
</dbReference>
<evidence type="ECO:0000313" key="4">
    <source>
        <dbReference type="EMBL" id="PPQ90150.1"/>
    </source>
</evidence>